<accession>G7UQT2</accession>
<dbReference type="Proteomes" id="UP000005870">
    <property type="component" value="Chromosome"/>
</dbReference>
<dbReference type="Gene3D" id="2.170.270.10">
    <property type="entry name" value="SET domain"/>
    <property type="match status" value="1"/>
</dbReference>
<sequence>MPRKIATRKSTIHGNGMFAIAPIKKGERLIEYKGQRRTHAQADRGSGGDVESGHTFLFTLNDKYVIDGTRGGNSARWINHSCDPNCEALIEEHDGPDRRKDKVVIEALRNIKPGEELTYNYGITLAERHTPRLKKIWACRCGSSKCTGTILQPKR</sequence>
<dbReference type="STRING" id="1045855.DSC_05815"/>
<dbReference type="PANTHER" id="PTHR22884">
    <property type="entry name" value="SET DOMAIN PROTEINS"/>
    <property type="match status" value="1"/>
</dbReference>
<dbReference type="InterPro" id="IPR001214">
    <property type="entry name" value="SET_dom"/>
</dbReference>
<dbReference type="SUPFAM" id="SSF82199">
    <property type="entry name" value="SET domain"/>
    <property type="match status" value="1"/>
</dbReference>
<proteinExistence type="predicted"/>
<evidence type="ECO:0000256" key="4">
    <source>
        <dbReference type="ARBA" id="ARBA00022679"/>
    </source>
</evidence>
<dbReference type="GO" id="GO:0032259">
    <property type="term" value="P:methylation"/>
    <property type="evidence" value="ECO:0007669"/>
    <property type="project" value="UniProtKB-KW"/>
</dbReference>
<keyword evidence="2" id="KW-0158">Chromosome</keyword>
<dbReference type="EMBL" id="CP003093">
    <property type="protein sequence ID" value="AER55814.1"/>
    <property type="molecule type" value="Genomic_DNA"/>
</dbReference>
<evidence type="ECO:0000313" key="7">
    <source>
        <dbReference type="EMBL" id="AER55814.1"/>
    </source>
</evidence>
<feature type="domain" description="SET" evidence="6">
    <location>
        <begin position="3"/>
        <end position="122"/>
    </location>
</feature>
<dbReference type="AlphaFoldDB" id="G7UQT2"/>
<keyword evidence="4" id="KW-0808">Transferase</keyword>
<evidence type="ECO:0000256" key="1">
    <source>
        <dbReference type="ARBA" id="ARBA00004286"/>
    </source>
</evidence>
<protein>
    <submittedName>
        <fullName evidence="7">Nuclear protein SET</fullName>
    </submittedName>
</protein>
<dbReference type="Pfam" id="PF00856">
    <property type="entry name" value="SET"/>
    <property type="match status" value="1"/>
</dbReference>
<gene>
    <name evidence="7" type="ordered locus">DSC_05815</name>
</gene>
<keyword evidence="8" id="KW-1185">Reference proteome</keyword>
<comment type="subcellular location">
    <subcellularLocation>
        <location evidence="1">Chromosome</location>
    </subcellularLocation>
</comment>
<evidence type="ECO:0000256" key="3">
    <source>
        <dbReference type="ARBA" id="ARBA00022603"/>
    </source>
</evidence>
<dbReference type="OrthoDB" id="9790349at2"/>
<dbReference type="GO" id="GO:0005694">
    <property type="term" value="C:chromosome"/>
    <property type="evidence" value="ECO:0007669"/>
    <property type="project" value="UniProtKB-SubCell"/>
</dbReference>
<dbReference type="RefSeq" id="WP_014159991.1">
    <property type="nucleotide sequence ID" value="NC_016147.2"/>
</dbReference>
<evidence type="ECO:0000256" key="5">
    <source>
        <dbReference type="ARBA" id="ARBA00022691"/>
    </source>
</evidence>
<evidence type="ECO:0000259" key="6">
    <source>
        <dbReference type="PROSITE" id="PS50280"/>
    </source>
</evidence>
<evidence type="ECO:0000313" key="8">
    <source>
        <dbReference type="Proteomes" id="UP000005870"/>
    </source>
</evidence>
<keyword evidence="3" id="KW-0489">Methyltransferase</keyword>
<dbReference type="InterPro" id="IPR046341">
    <property type="entry name" value="SET_dom_sf"/>
</dbReference>
<dbReference type="KEGG" id="psd:DSC_05815"/>
<organism evidence="7 8">
    <name type="scientific">Pseudoxanthomonas spadix (strain BD-a59)</name>
    <dbReference type="NCBI Taxonomy" id="1045855"/>
    <lineage>
        <taxon>Bacteria</taxon>
        <taxon>Pseudomonadati</taxon>
        <taxon>Pseudomonadota</taxon>
        <taxon>Gammaproteobacteria</taxon>
        <taxon>Lysobacterales</taxon>
        <taxon>Lysobacteraceae</taxon>
        <taxon>Pseudoxanthomonas</taxon>
    </lineage>
</organism>
<dbReference type="SMART" id="SM00317">
    <property type="entry name" value="SET"/>
    <property type="match status" value="1"/>
</dbReference>
<name>G7UQT2_PSEUP</name>
<reference evidence="7 8" key="1">
    <citation type="journal article" date="2012" name="J. Bacteriol.">
        <title>Complete Genome Sequence of the BTEX-Degrading Bacterium Pseudoxanthomonas spadix BD-a59.</title>
        <authorList>
            <person name="Lee S.H."/>
            <person name="Jin H.M."/>
            <person name="Lee H.J."/>
            <person name="Kim J.M."/>
            <person name="Jeon C.O."/>
        </authorList>
    </citation>
    <scope>NUCLEOTIDE SEQUENCE [LARGE SCALE GENOMIC DNA]</scope>
    <source>
        <strain evidence="7 8">BD-a59</strain>
    </source>
</reference>
<evidence type="ECO:0000256" key="2">
    <source>
        <dbReference type="ARBA" id="ARBA00022454"/>
    </source>
</evidence>
<dbReference type="eggNOG" id="COG2940">
    <property type="taxonomic scope" value="Bacteria"/>
</dbReference>
<dbReference type="PROSITE" id="PS50280">
    <property type="entry name" value="SET"/>
    <property type="match status" value="1"/>
</dbReference>
<dbReference type="InterPro" id="IPR050777">
    <property type="entry name" value="SET2_Histone-Lys_MeTrsfase"/>
</dbReference>
<dbReference type="HOGENOM" id="CLU_020840_4_1_6"/>
<dbReference type="GO" id="GO:0008168">
    <property type="term" value="F:methyltransferase activity"/>
    <property type="evidence" value="ECO:0007669"/>
    <property type="project" value="UniProtKB-KW"/>
</dbReference>
<keyword evidence="5" id="KW-0949">S-adenosyl-L-methionine</keyword>